<keyword evidence="12 15" id="KW-0472">Membrane</keyword>
<dbReference type="Proteomes" id="UP001195483">
    <property type="component" value="Unassembled WGS sequence"/>
</dbReference>
<dbReference type="GO" id="GO:0002376">
    <property type="term" value="P:immune system process"/>
    <property type="evidence" value="ECO:0007669"/>
    <property type="project" value="UniProtKB-KW"/>
</dbReference>
<feature type="domain" description="Autophagy protein ATG5 alpha-helical bundle region" evidence="17">
    <location>
        <begin position="119"/>
        <end position="174"/>
    </location>
</feature>
<name>A0AAE0SND5_9BIVA</name>
<protein>
    <recommendedName>
        <fullName evidence="4 15">Autophagy protein 5</fullName>
    </recommendedName>
</protein>
<dbReference type="InterPro" id="IPR042527">
    <property type="entry name" value="Atg5_UblA_dom_sf"/>
</dbReference>
<comment type="subcellular location">
    <subcellularLocation>
        <location evidence="1">Cytoplasm</location>
    </subcellularLocation>
    <subcellularLocation>
        <location evidence="2 15">Preautophagosomal structure membrane</location>
        <topology evidence="2 15">Peripheral membrane protein</topology>
    </subcellularLocation>
</comment>
<evidence type="ECO:0000256" key="5">
    <source>
        <dbReference type="ARBA" id="ARBA00022490"/>
    </source>
</evidence>
<dbReference type="InterPro" id="IPR048940">
    <property type="entry name" value="ATG5_HBR"/>
</dbReference>
<dbReference type="Gene3D" id="1.10.246.190">
    <property type="entry name" value="Autophagy protein Apg5, helix rich domain"/>
    <property type="match status" value="1"/>
</dbReference>
<evidence type="ECO:0000259" key="16">
    <source>
        <dbReference type="Pfam" id="PF04106"/>
    </source>
</evidence>
<keyword evidence="8 15" id="KW-0832">Ubl conjugation</keyword>
<gene>
    <name evidence="19" type="ORF">CHS0354_021521</name>
</gene>
<dbReference type="GO" id="GO:0034727">
    <property type="term" value="P:piecemeal microautophagy of the nucleus"/>
    <property type="evidence" value="ECO:0007669"/>
    <property type="project" value="TreeGrafter"/>
</dbReference>
<dbReference type="Pfam" id="PF20637">
    <property type="entry name" value="ATG5_HBR"/>
    <property type="match status" value="1"/>
</dbReference>
<dbReference type="FunFam" id="3.10.20.90:FF:000100">
    <property type="entry name" value="Autophagy related 5"/>
    <property type="match status" value="1"/>
</dbReference>
<sequence length="277" mass="32559">MSEDREILREVWEGNLPVCFTLVQEEVEVDKPDPVSLMVSRQTYFPLVTDKVQKYFTQFTDKEYIEEMWLEYDGQPLKWHYPIGVLYDLFASADALPWNITVHFRNFPVEEILHCPSKDAVESIFMSTVKEADALKHKSEVINNMQKRDHKQLWSGLQNDKFDQFWSVNKKLMDYTGEEMFRYIPFRIYRRDGPYIQKLFKPSSDEGIDHTLADLLSIMMIDFKELVCGNLRVVIQGVEPALDATLLWLSQHLSHPDNFLHIVILSKTDMNNSIATW</sequence>
<evidence type="ECO:0000256" key="4">
    <source>
        <dbReference type="ARBA" id="ARBA00015616"/>
    </source>
</evidence>
<dbReference type="Gene3D" id="3.10.20.90">
    <property type="entry name" value="Phosphatidylinositol 3-kinase Catalytic Subunit, Chain A, domain 1"/>
    <property type="match status" value="1"/>
</dbReference>
<evidence type="ECO:0000256" key="14">
    <source>
        <dbReference type="ARBA" id="ARBA00093583"/>
    </source>
</evidence>
<dbReference type="GO" id="GO:0006995">
    <property type="term" value="P:cellular response to nitrogen starvation"/>
    <property type="evidence" value="ECO:0007669"/>
    <property type="project" value="TreeGrafter"/>
</dbReference>
<dbReference type="GO" id="GO:0005776">
    <property type="term" value="C:autophagosome"/>
    <property type="evidence" value="ECO:0007669"/>
    <property type="project" value="TreeGrafter"/>
</dbReference>
<evidence type="ECO:0000313" key="20">
    <source>
        <dbReference type="Proteomes" id="UP001195483"/>
    </source>
</evidence>
<dbReference type="Gene3D" id="3.10.20.620">
    <property type="match status" value="1"/>
</dbReference>
<comment type="subunit">
    <text evidence="14">Forms a conjugate with ATG12. Part of the minor complex composed of 4 sets of ATG12-ATG5 and ATG16L1 (400 kDa); this complex interacts with ATG3 leading to disruption of ATG7 interaction and promotion of ATG8-like proteins lipidation. Forms an 800-kDa complex composed of ATG12-ATG5 and ATG16L2. The ATG12-ATG5 conjugate interacts with RAB33A; this interaction is bridged by ATG16L1 and promotes ATG12-ATG5-ATG16L1 complex recruitment to phagophores. Interacts with TECPR1; the interaction is direct and does not take place when ATG16L1 is associated with the ATG5-ATG12 conjugate. Interacts with DHX58/RIG-1, IFIH1/MDA5 and MAVS/IPS-1 in monomeric form as well as in ATG12-ATG5 conjugate form. The interaction with MAVS is further enhanced upon vesicular stomatitis virus (VSV) infection. Interacts with ATG3. Interacts with ATG7 and ATG10. Interacts with FADD. Interacts with Bassoon/BSN; this interaction is important for the regulation of presynaptic autophagy. Interacts with ATG16L2.</text>
</comment>
<dbReference type="GO" id="GO:0034274">
    <property type="term" value="C:Atg12-Atg5-Atg16 complex"/>
    <property type="evidence" value="ECO:0007669"/>
    <property type="project" value="TreeGrafter"/>
</dbReference>
<reference evidence="19" key="3">
    <citation type="submission" date="2023-05" db="EMBL/GenBank/DDBJ databases">
        <authorList>
            <person name="Smith C.H."/>
        </authorList>
    </citation>
    <scope>NUCLEOTIDE SEQUENCE</scope>
    <source>
        <strain evidence="19">CHS0354</strain>
        <tissue evidence="19">Mantle</tissue>
    </source>
</reference>
<organism evidence="19 20">
    <name type="scientific">Potamilus streckersoni</name>
    <dbReference type="NCBI Taxonomy" id="2493646"/>
    <lineage>
        <taxon>Eukaryota</taxon>
        <taxon>Metazoa</taxon>
        <taxon>Spiralia</taxon>
        <taxon>Lophotrochozoa</taxon>
        <taxon>Mollusca</taxon>
        <taxon>Bivalvia</taxon>
        <taxon>Autobranchia</taxon>
        <taxon>Heteroconchia</taxon>
        <taxon>Palaeoheterodonta</taxon>
        <taxon>Unionida</taxon>
        <taxon>Unionoidea</taxon>
        <taxon>Unionidae</taxon>
        <taxon>Ambleminae</taxon>
        <taxon>Lampsilini</taxon>
        <taxon>Potamilus</taxon>
    </lineage>
</organism>
<dbReference type="Pfam" id="PF04106">
    <property type="entry name" value="ATG5_UblB"/>
    <property type="match status" value="1"/>
</dbReference>
<reference evidence="19" key="2">
    <citation type="journal article" date="2021" name="Genome Biol. Evol.">
        <title>Developing a high-quality reference genome for a parasitic bivalve with doubly uniparental inheritance (Bivalvia: Unionida).</title>
        <authorList>
            <person name="Smith C.H."/>
        </authorList>
    </citation>
    <scope>NUCLEOTIDE SEQUENCE</scope>
    <source>
        <strain evidence="19">CHS0354</strain>
        <tissue evidence="19">Mantle</tissue>
    </source>
</reference>
<feature type="domain" description="Autophagy protein ATG5 UblB" evidence="16">
    <location>
        <begin position="183"/>
        <end position="264"/>
    </location>
</feature>
<dbReference type="InterPro" id="IPR048318">
    <property type="entry name" value="ATG5_UblB"/>
</dbReference>
<keyword evidence="9" id="KW-0391">Immunity</keyword>
<proteinExistence type="inferred from homology"/>
<keyword evidence="20" id="KW-1185">Reference proteome</keyword>
<dbReference type="GO" id="GO:0000422">
    <property type="term" value="P:autophagy of mitochondrion"/>
    <property type="evidence" value="ECO:0007669"/>
    <property type="project" value="TreeGrafter"/>
</dbReference>
<evidence type="ECO:0000259" key="18">
    <source>
        <dbReference type="Pfam" id="PF20638"/>
    </source>
</evidence>
<evidence type="ECO:0000256" key="2">
    <source>
        <dbReference type="ARBA" id="ARBA00004623"/>
    </source>
</evidence>
<dbReference type="GO" id="GO:0000045">
    <property type="term" value="P:autophagosome assembly"/>
    <property type="evidence" value="ECO:0007669"/>
    <property type="project" value="UniProtKB-ARBA"/>
</dbReference>
<evidence type="ECO:0000256" key="3">
    <source>
        <dbReference type="ARBA" id="ARBA00006910"/>
    </source>
</evidence>
<reference evidence="19" key="1">
    <citation type="journal article" date="2021" name="Genome Biol. Evol.">
        <title>A High-Quality Reference Genome for a Parasitic Bivalve with Doubly Uniparental Inheritance (Bivalvia: Unionida).</title>
        <authorList>
            <person name="Smith C.H."/>
        </authorList>
    </citation>
    <scope>NUCLEOTIDE SEQUENCE</scope>
    <source>
        <strain evidence="19">CHS0354</strain>
    </source>
</reference>
<evidence type="ECO:0000256" key="15">
    <source>
        <dbReference type="RuleBase" id="RU361202"/>
    </source>
</evidence>
<keyword evidence="6 15" id="KW-1017">Isopeptide bond</keyword>
<dbReference type="GO" id="GO:0019776">
    <property type="term" value="F:Atg8-family ligase activity"/>
    <property type="evidence" value="ECO:0007669"/>
    <property type="project" value="TreeGrafter"/>
</dbReference>
<evidence type="ECO:0000256" key="11">
    <source>
        <dbReference type="ARBA" id="ARBA00023006"/>
    </source>
</evidence>
<evidence type="ECO:0000256" key="8">
    <source>
        <dbReference type="ARBA" id="ARBA00022843"/>
    </source>
</evidence>
<keyword evidence="11 15" id="KW-0072">Autophagy</keyword>
<comment type="caution">
    <text evidence="19">The sequence shown here is derived from an EMBL/GenBank/DDBJ whole genome shotgun (WGS) entry which is preliminary data.</text>
</comment>
<keyword evidence="5" id="KW-0963">Cytoplasm</keyword>
<dbReference type="EMBL" id="JAEAOA010001321">
    <property type="protein sequence ID" value="KAK3595206.1"/>
    <property type="molecule type" value="Genomic_DNA"/>
</dbReference>
<comment type="subunit">
    <text evidence="15">Conjugated with ATG12.</text>
</comment>
<dbReference type="InterPro" id="IPR042526">
    <property type="entry name" value="Atg5_HR"/>
</dbReference>
<dbReference type="GO" id="GO:0061908">
    <property type="term" value="C:phagophore"/>
    <property type="evidence" value="ECO:0007669"/>
    <property type="project" value="TreeGrafter"/>
</dbReference>
<comment type="function">
    <text evidence="13">May play an important role in the apoptotic process, possibly within the modified cytoskeleton. Its expression is a relatively late event in the apoptotic process, occurring downstream of caspase activity. Plays a crucial role in IFN-gamma-induced autophagic cell death by interacting with FADD.</text>
</comment>
<evidence type="ECO:0000256" key="13">
    <source>
        <dbReference type="ARBA" id="ARBA00025421"/>
    </source>
</evidence>
<comment type="function">
    <text evidence="15">Involved in autophagic vesicle formation.</text>
</comment>
<dbReference type="GO" id="GO:0044233">
    <property type="term" value="C:mitochondria-associated endoplasmic reticulum membrane contact site"/>
    <property type="evidence" value="ECO:0007669"/>
    <property type="project" value="TreeGrafter"/>
</dbReference>
<dbReference type="FunFam" id="3.10.20.620:FF:000001">
    <property type="entry name" value="Autophagy related 5"/>
    <property type="match status" value="1"/>
</dbReference>
<dbReference type="InterPro" id="IPR048939">
    <property type="entry name" value="ATG5_UblA"/>
</dbReference>
<evidence type="ECO:0000256" key="6">
    <source>
        <dbReference type="ARBA" id="ARBA00022499"/>
    </source>
</evidence>
<evidence type="ECO:0000256" key="7">
    <source>
        <dbReference type="ARBA" id="ARBA00022703"/>
    </source>
</evidence>
<dbReference type="FunFam" id="1.10.246.190:FF:000001">
    <property type="entry name" value="Autophagy related 5"/>
    <property type="match status" value="1"/>
</dbReference>
<keyword evidence="7" id="KW-0053">Apoptosis</keyword>
<keyword evidence="10" id="KW-0007">Acetylation</keyword>
<evidence type="ECO:0000256" key="10">
    <source>
        <dbReference type="ARBA" id="ARBA00022990"/>
    </source>
</evidence>
<dbReference type="AlphaFoldDB" id="A0AAE0SND5"/>
<dbReference type="GO" id="GO:0034045">
    <property type="term" value="C:phagophore assembly site membrane"/>
    <property type="evidence" value="ECO:0007669"/>
    <property type="project" value="UniProtKB-SubCell"/>
</dbReference>
<evidence type="ECO:0000256" key="9">
    <source>
        <dbReference type="ARBA" id="ARBA00022859"/>
    </source>
</evidence>
<evidence type="ECO:0000313" key="19">
    <source>
        <dbReference type="EMBL" id="KAK3595206.1"/>
    </source>
</evidence>
<evidence type="ECO:0000259" key="17">
    <source>
        <dbReference type="Pfam" id="PF20637"/>
    </source>
</evidence>
<evidence type="ECO:0000256" key="1">
    <source>
        <dbReference type="ARBA" id="ARBA00004496"/>
    </source>
</evidence>
<dbReference type="PANTHER" id="PTHR13040:SF2">
    <property type="entry name" value="AUTOPHAGY PROTEIN 5"/>
    <property type="match status" value="1"/>
</dbReference>
<dbReference type="GO" id="GO:0043069">
    <property type="term" value="P:negative regulation of programmed cell death"/>
    <property type="evidence" value="ECO:0007669"/>
    <property type="project" value="UniProtKB-ARBA"/>
</dbReference>
<dbReference type="Pfam" id="PF20638">
    <property type="entry name" value="ATG5_UblA"/>
    <property type="match status" value="1"/>
</dbReference>
<dbReference type="PANTHER" id="PTHR13040">
    <property type="entry name" value="AUTOPHAGY PROTEIN 5"/>
    <property type="match status" value="1"/>
</dbReference>
<dbReference type="InterPro" id="IPR007239">
    <property type="entry name" value="Atg5"/>
</dbReference>
<accession>A0AAE0SND5</accession>
<feature type="domain" description="Autophagy protein ATG5 UblA" evidence="18">
    <location>
        <begin position="11"/>
        <end position="104"/>
    </location>
</feature>
<evidence type="ECO:0000256" key="12">
    <source>
        <dbReference type="ARBA" id="ARBA00023136"/>
    </source>
</evidence>
<comment type="similarity">
    <text evidence="3 15">Belongs to the ATG5 family.</text>
</comment>
<dbReference type="GO" id="GO:0006915">
    <property type="term" value="P:apoptotic process"/>
    <property type="evidence" value="ECO:0007669"/>
    <property type="project" value="UniProtKB-KW"/>
</dbReference>